<keyword evidence="1" id="KW-0812">Transmembrane</keyword>
<gene>
    <name evidence="2" type="ORF">SCHPADRAFT_995022</name>
</gene>
<feature type="transmembrane region" description="Helical" evidence="1">
    <location>
        <begin position="150"/>
        <end position="172"/>
    </location>
</feature>
<feature type="transmembrane region" description="Helical" evidence="1">
    <location>
        <begin position="26"/>
        <end position="53"/>
    </location>
</feature>
<feature type="transmembrane region" description="Helical" evidence="1">
    <location>
        <begin position="65"/>
        <end position="83"/>
    </location>
</feature>
<dbReference type="OrthoDB" id="3267806at2759"/>
<evidence type="ECO:0000313" key="2">
    <source>
        <dbReference type="EMBL" id="KLO16595.1"/>
    </source>
</evidence>
<reference evidence="2 3" key="1">
    <citation type="submission" date="2015-04" db="EMBL/GenBank/DDBJ databases">
        <title>Complete genome sequence of Schizopora paradoxa KUC8140, a cosmopolitan wood degrader in East Asia.</title>
        <authorList>
            <consortium name="DOE Joint Genome Institute"/>
            <person name="Min B."/>
            <person name="Park H."/>
            <person name="Jang Y."/>
            <person name="Kim J.-J."/>
            <person name="Kim K.H."/>
            <person name="Pangilinan J."/>
            <person name="Lipzen A."/>
            <person name="Riley R."/>
            <person name="Grigoriev I.V."/>
            <person name="Spatafora J.W."/>
            <person name="Choi I.-G."/>
        </authorList>
    </citation>
    <scope>NUCLEOTIDE SEQUENCE [LARGE SCALE GENOMIC DNA]</scope>
    <source>
        <strain evidence="2 3">KUC8140</strain>
    </source>
</reference>
<keyword evidence="1" id="KW-0472">Membrane</keyword>
<dbReference type="Proteomes" id="UP000053477">
    <property type="component" value="Unassembled WGS sequence"/>
</dbReference>
<keyword evidence="3" id="KW-1185">Reference proteome</keyword>
<dbReference type="STRING" id="27342.A0A0H2RX14"/>
<dbReference type="EMBL" id="KQ085914">
    <property type="protein sequence ID" value="KLO16595.1"/>
    <property type="molecule type" value="Genomic_DNA"/>
</dbReference>
<name>A0A0H2RX14_9AGAM</name>
<proteinExistence type="predicted"/>
<dbReference type="AlphaFoldDB" id="A0A0H2RX14"/>
<evidence type="ECO:0000256" key="1">
    <source>
        <dbReference type="SAM" id="Phobius"/>
    </source>
</evidence>
<keyword evidence="1" id="KW-1133">Transmembrane helix</keyword>
<sequence length="379" mass="41446">MSSNTTSTSNPWGPNEPASVVLSEEAWLQGATISSIAYGALLVLFIQCFSLLLKQTKRSNYRTKVPFLVIVFLIFMFGTFFLGSSMKFNQLAFIEDRNYPGGPNAYEQNMFAIPVDTLGNVVFTLSQWLCDALIIWRYMLIFKGCNTPRWIVMFLPFLLFLGSFVVGILFLLQVSAFSPFRSSGINWTIPYFSISLAINIFVTIAIVARLLLFRRRIASVLGPNHGSQYTSVAAMIIESAALFSVFCILFLVPFGLNSSISQIFLQSMGQVQACATILIILRAASGKAWSAETQTTLMSKHQPPRRTLGSIQMSKIGPFTSSGRSGSATTVGPSSKDVLTGSDFKSASSILAVNGVSIVKDVETYADAHSLDDSASDRV</sequence>
<feature type="transmembrane region" description="Helical" evidence="1">
    <location>
        <begin position="118"/>
        <end position="138"/>
    </location>
</feature>
<accession>A0A0H2RX14</accession>
<protein>
    <submittedName>
        <fullName evidence="2">Uncharacterized protein</fullName>
    </submittedName>
</protein>
<feature type="transmembrane region" description="Helical" evidence="1">
    <location>
        <begin position="232"/>
        <end position="254"/>
    </location>
</feature>
<dbReference type="InParanoid" id="A0A0H2RX14"/>
<feature type="transmembrane region" description="Helical" evidence="1">
    <location>
        <begin position="192"/>
        <end position="212"/>
    </location>
</feature>
<organism evidence="2 3">
    <name type="scientific">Schizopora paradoxa</name>
    <dbReference type="NCBI Taxonomy" id="27342"/>
    <lineage>
        <taxon>Eukaryota</taxon>
        <taxon>Fungi</taxon>
        <taxon>Dikarya</taxon>
        <taxon>Basidiomycota</taxon>
        <taxon>Agaricomycotina</taxon>
        <taxon>Agaricomycetes</taxon>
        <taxon>Hymenochaetales</taxon>
        <taxon>Schizoporaceae</taxon>
        <taxon>Schizopora</taxon>
    </lineage>
</organism>
<evidence type="ECO:0000313" key="3">
    <source>
        <dbReference type="Proteomes" id="UP000053477"/>
    </source>
</evidence>